<dbReference type="EMBL" id="MFFS01000014">
    <property type="protein sequence ID" value="OGF22739.1"/>
    <property type="molecule type" value="Genomic_DNA"/>
</dbReference>
<dbReference type="STRING" id="1797985.A2Y83_03800"/>
<accession>A0A1F5S7T3</accession>
<dbReference type="Proteomes" id="UP000178323">
    <property type="component" value="Unassembled WGS sequence"/>
</dbReference>
<dbReference type="AlphaFoldDB" id="A0A1F5S7T3"/>
<dbReference type="InterPro" id="IPR013785">
    <property type="entry name" value="Aldolase_TIM"/>
</dbReference>
<dbReference type="PANTHER" id="PTHR47916:SF1">
    <property type="entry name" value="3-HYDROXY-5-PHOSPHONOOXYPENTANE-2,4-DIONE THIOLASE"/>
    <property type="match status" value="1"/>
</dbReference>
<comment type="caution">
    <text evidence="1">The sequence shown here is derived from an EMBL/GenBank/DDBJ whole genome shotgun (WGS) entry which is preliminary data.</text>
</comment>
<reference evidence="1 2" key="1">
    <citation type="journal article" date="2016" name="Nat. Commun.">
        <title>Thousands of microbial genomes shed light on interconnected biogeochemical processes in an aquifer system.</title>
        <authorList>
            <person name="Anantharaman K."/>
            <person name="Brown C.T."/>
            <person name="Hug L.A."/>
            <person name="Sharon I."/>
            <person name="Castelle C.J."/>
            <person name="Probst A.J."/>
            <person name="Thomas B.C."/>
            <person name="Singh A."/>
            <person name="Wilkins M.J."/>
            <person name="Karaoz U."/>
            <person name="Brodie E.L."/>
            <person name="Williams K.H."/>
            <person name="Hubbard S.S."/>
            <person name="Banfield J.F."/>
        </authorList>
    </citation>
    <scope>NUCLEOTIDE SEQUENCE [LARGE SCALE GENOMIC DNA]</scope>
</reference>
<dbReference type="Pfam" id="PF01791">
    <property type="entry name" value="DeoC"/>
    <property type="match status" value="1"/>
</dbReference>
<gene>
    <name evidence="1" type="ORF">A2Y83_03800</name>
</gene>
<organism evidence="1 2">
    <name type="scientific">Candidatus Falkowbacteria bacterium RBG_13_39_14</name>
    <dbReference type="NCBI Taxonomy" id="1797985"/>
    <lineage>
        <taxon>Bacteria</taxon>
        <taxon>Candidatus Falkowiibacteriota</taxon>
    </lineage>
</organism>
<name>A0A1F5S7T3_9BACT</name>
<dbReference type="SUPFAM" id="SSF51569">
    <property type="entry name" value="Aldolase"/>
    <property type="match status" value="1"/>
</dbReference>
<evidence type="ECO:0000313" key="2">
    <source>
        <dbReference type="Proteomes" id="UP000178323"/>
    </source>
</evidence>
<dbReference type="SMART" id="SM01133">
    <property type="entry name" value="DeoC"/>
    <property type="match status" value="1"/>
</dbReference>
<dbReference type="InterPro" id="IPR050456">
    <property type="entry name" value="DeoC/FbaB_aldolase"/>
</dbReference>
<dbReference type="InterPro" id="IPR002915">
    <property type="entry name" value="DeoC/FbaB/LacD_aldolase"/>
</dbReference>
<protein>
    <recommendedName>
        <fullName evidence="3">Fructose-bisphosphate aldolase</fullName>
    </recommendedName>
</protein>
<evidence type="ECO:0000313" key="1">
    <source>
        <dbReference type="EMBL" id="OGF22739.1"/>
    </source>
</evidence>
<evidence type="ECO:0008006" key="3">
    <source>
        <dbReference type="Google" id="ProtNLM"/>
    </source>
</evidence>
<dbReference type="Gene3D" id="3.20.20.70">
    <property type="entry name" value="Aldolase class I"/>
    <property type="match status" value="1"/>
</dbReference>
<dbReference type="PANTHER" id="PTHR47916">
    <property type="entry name" value="FRUCTOSE-BISPHOSPHATE ALDOLASE CLASS 1"/>
    <property type="match status" value="1"/>
</dbReference>
<sequence>MNDKKDILKKITNKSNKIIVVPIDYGVYKGPIIELESLNEVLPKILKGNINGILLHKGLIKDNYQLFKESKIPYFLHISALTGLGNPINKVLAGSVSEAKELGAVGVSMLVYLGNDNEGEMLKMLGKVSREADEQGLLLYVMMYVADYKYNIFKEDTSLNSVKWAARVGYELGADIVEVRHPDQPINFNDIKKICPIPLLIADSAKYSEEEYKNLLNDCKKSNIDGISISKRILDPKNTEKILRDIDKVFG</sequence>
<proteinExistence type="predicted"/>
<dbReference type="GO" id="GO:0016829">
    <property type="term" value="F:lyase activity"/>
    <property type="evidence" value="ECO:0007669"/>
    <property type="project" value="InterPro"/>
</dbReference>